<dbReference type="GO" id="GO:0006508">
    <property type="term" value="P:proteolysis"/>
    <property type="evidence" value="ECO:0007669"/>
    <property type="project" value="UniProtKB-KW"/>
</dbReference>
<name>A0A2A3ECF8_APICC</name>
<dbReference type="GO" id="GO:0005576">
    <property type="term" value="C:extracellular region"/>
    <property type="evidence" value="ECO:0007669"/>
    <property type="project" value="UniProtKB-SubCell"/>
</dbReference>
<comment type="subcellular location">
    <subcellularLocation>
        <location evidence="1">Secreted</location>
        <location evidence="1">Extracellular space</location>
    </subcellularLocation>
</comment>
<evidence type="ECO:0000256" key="4">
    <source>
        <dbReference type="ARBA" id="ARBA00022729"/>
    </source>
</evidence>
<dbReference type="PROSITE" id="PS00135">
    <property type="entry name" value="TRYPSIN_SER"/>
    <property type="match status" value="2"/>
</dbReference>
<dbReference type="InterPro" id="IPR001254">
    <property type="entry name" value="Trypsin_dom"/>
</dbReference>
<dbReference type="Proteomes" id="UP000242457">
    <property type="component" value="Unassembled WGS sequence"/>
</dbReference>
<keyword evidence="8" id="KW-1015">Disulfide bond</keyword>
<feature type="domain" description="Peptidase S1" evidence="10">
    <location>
        <begin position="400"/>
        <end position="594"/>
    </location>
</feature>
<evidence type="ECO:0000313" key="11">
    <source>
        <dbReference type="EMBL" id="PBC29408.1"/>
    </source>
</evidence>
<evidence type="ECO:0000256" key="1">
    <source>
        <dbReference type="ARBA" id="ARBA00004239"/>
    </source>
</evidence>
<proteinExistence type="inferred from homology"/>
<keyword evidence="5 9" id="KW-0378">Hydrolase</keyword>
<evidence type="ECO:0000313" key="12">
    <source>
        <dbReference type="Proteomes" id="UP000242457"/>
    </source>
</evidence>
<dbReference type="PRINTS" id="PR00722">
    <property type="entry name" value="CHYMOTRYPSIN"/>
</dbReference>
<sequence length="685" mass="75360">MNLICIVYDTNLGMDLETIEMELNETRLKEFLFRNKFPPTLKLILRPIIPSLRLFYEDERFIFSVILGRITCTKLCVVIILGWKGNPADRLDVVQRMDGRIVGGEATTIHEAPYQVSLRKDGYHICGGSIISANWVLTAGHCSSYSPASYEIRSGSTNVNSGGALHKVERIIRHKRYATDLNGIPSNDIALFRIQGAFEFDASRKPVQLYQGDSASLVGKYGLVTGWGQTVVKIPAVLHKVSVPLVPKMECDKDYSRFGGVPQGELCAGFPEGGRDSCQGDSGGPLVVDGNLVGVVSWGMGCGTPKYPGVYTDVGYYREWLSVEVGSLHVGMFNIRRKKEKEKKCVVFDIAFKLEIGSNAPEIAMIMKKEYIYIGGLSLAVRVNFRKRQQFDPNRDKMYGKLNLLALVAIATAEWLTVRAGTATKSSGGSTHGVAEIIVHENYYTNRYGVPENDVAVLRVKTPFKLDATRQPIQLFKQNEESVVGVGAVITGWGSVTEGGSTTEILQTVTVPIVSKSSCDQAYKSYGGLPSGQICAALPEGGKDACQGDSGGPMTIHGRLAGLVSWGYGCARPGYPGVHTEVAAFSDWIASKTGITTDGLDIYKGDGRTLKDKREGKKEKIYTRKRHQMSDYLFLSSKRKQNLIIEYILASYHLIYLCSKAKLEKAKGNGTSKMYIVWSMHDLVK</sequence>
<dbReference type="PROSITE" id="PS00134">
    <property type="entry name" value="TRYPSIN_HIS"/>
    <property type="match status" value="1"/>
</dbReference>
<dbReference type="InterPro" id="IPR033116">
    <property type="entry name" value="TRYPSIN_SER"/>
</dbReference>
<dbReference type="InterPro" id="IPR009003">
    <property type="entry name" value="Peptidase_S1_PA"/>
</dbReference>
<keyword evidence="7" id="KW-0865">Zymogen</keyword>
<dbReference type="InterPro" id="IPR043504">
    <property type="entry name" value="Peptidase_S1_PA_chymotrypsin"/>
</dbReference>
<gene>
    <name evidence="11" type="ORF">APICC_08200</name>
</gene>
<evidence type="ECO:0000256" key="2">
    <source>
        <dbReference type="ARBA" id="ARBA00007664"/>
    </source>
</evidence>
<dbReference type="OrthoDB" id="10059102at2759"/>
<dbReference type="EMBL" id="KZ288287">
    <property type="protein sequence ID" value="PBC29408.1"/>
    <property type="molecule type" value="Genomic_DNA"/>
</dbReference>
<dbReference type="SMART" id="SM00020">
    <property type="entry name" value="Tryp_SPc"/>
    <property type="match status" value="2"/>
</dbReference>
<protein>
    <submittedName>
        <fullName evidence="11">Trypsin-1</fullName>
    </submittedName>
</protein>
<keyword evidence="6 9" id="KW-0720">Serine protease</keyword>
<evidence type="ECO:0000256" key="7">
    <source>
        <dbReference type="ARBA" id="ARBA00023145"/>
    </source>
</evidence>
<dbReference type="SUPFAM" id="SSF50494">
    <property type="entry name" value="Trypsin-like serine proteases"/>
    <property type="match status" value="2"/>
</dbReference>
<evidence type="ECO:0000256" key="6">
    <source>
        <dbReference type="ARBA" id="ARBA00022825"/>
    </source>
</evidence>
<dbReference type="GO" id="GO:0004252">
    <property type="term" value="F:serine-type endopeptidase activity"/>
    <property type="evidence" value="ECO:0007669"/>
    <property type="project" value="InterPro"/>
</dbReference>
<keyword evidence="3 9" id="KW-0645">Protease</keyword>
<dbReference type="InterPro" id="IPR018114">
    <property type="entry name" value="TRYPSIN_HIS"/>
</dbReference>
<organism evidence="11 12">
    <name type="scientific">Apis cerana cerana</name>
    <name type="common">Oriental honeybee</name>
    <dbReference type="NCBI Taxonomy" id="94128"/>
    <lineage>
        <taxon>Eukaryota</taxon>
        <taxon>Metazoa</taxon>
        <taxon>Ecdysozoa</taxon>
        <taxon>Arthropoda</taxon>
        <taxon>Hexapoda</taxon>
        <taxon>Insecta</taxon>
        <taxon>Pterygota</taxon>
        <taxon>Neoptera</taxon>
        <taxon>Endopterygota</taxon>
        <taxon>Hymenoptera</taxon>
        <taxon>Apocrita</taxon>
        <taxon>Aculeata</taxon>
        <taxon>Apoidea</taxon>
        <taxon>Anthophila</taxon>
        <taxon>Apidae</taxon>
        <taxon>Apis</taxon>
    </lineage>
</organism>
<reference evidence="11 12" key="1">
    <citation type="submission" date="2014-07" db="EMBL/GenBank/DDBJ databases">
        <title>Genomic and transcriptomic analysis on Apis cerana provide comprehensive insights into honey bee biology.</title>
        <authorList>
            <person name="Diao Q."/>
            <person name="Sun L."/>
            <person name="Zheng H."/>
            <person name="Zheng H."/>
            <person name="Xu S."/>
            <person name="Wang S."/>
            <person name="Zeng Z."/>
            <person name="Hu F."/>
            <person name="Su S."/>
            <person name="Wu J."/>
        </authorList>
    </citation>
    <scope>NUCLEOTIDE SEQUENCE [LARGE SCALE GENOMIC DNA]</scope>
    <source>
        <tissue evidence="11">Pupae without intestine</tissue>
    </source>
</reference>
<dbReference type="InterPro" id="IPR050430">
    <property type="entry name" value="Peptidase_S1"/>
</dbReference>
<evidence type="ECO:0000256" key="8">
    <source>
        <dbReference type="ARBA" id="ARBA00023157"/>
    </source>
</evidence>
<dbReference type="AlphaFoldDB" id="A0A2A3ECF8"/>
<evidence type="ECO:0000256" key="5">
    <source>
        <dbReference type="ARBA" id="ARBA00022801"/>
    </source>
</evidence>
<dbReference type="CDD" id="cd00190">
    <property type="entry name" value="Tryp_SPc"/>
    <property type="match status" value="2"/>
</dbReference>
<dbReference type="FunFam" id="2.40.10.10:FF:000077">
    <property type="entry name" value="Predicted protein"/>
    <property type="match status" value="1"/>
</dbReference>
<comment type="similarity">
    <text evidence="2">Belongs to the peptidase S1 family.</text>
</comment>
<dbReference type="InterPro" id="IPR001314">
    <property type="entry name" value="Peptidase_S1A"/>
</dbReference>
<dbReference type="PROSITE" id="PS50240">
    <property type="entry name" value="TRYPSIN_DOM"/>
    <property type="match status" value="2"/>
</dbReference>
<keyword evidence="12" id="KW-1185">Reference proteome</keyword>
<keyword evidence="4" id="KW-0732">Signal</keyword>
<dbReference type="PANTHER" id="PTHR24276">
    <property type="entry name" value="POLYSERASE-RELATED"/>
    <property type="match status" value="1"/>
</dbReference>
<evidence type="ECO:0000256" key="9">
    <source>
        <dbReference type="RuleBase" id="RU363034"/>
    </source>
</evidence>
<dbReference type="FunFam" id="2.40.10.10:FF:000036">
    <property type="entry name" value="Trypsin beta"/>
    <property type="match status" value="1"/>
</dbReference>
<dbReference type="PANTHER" id="PTHR24276:SF91">
    <property type="entry name" value="AT26814P-RELATED"/>
    <property type="match status" value="1"/>
</dbReference>
<accession>A0A2A3ECF8</accession>
<dbReference type="Pfam" id="PF00089">
    <property type="entry name" value="Trypsin"/>
    <property type="match status" value="2"/>
</dbReference>
<evidence type="ECO:0000256" key="3">
    <source>
        <dbReference type="ARBA" id="ARBA00022670"/>
    </source>
</evidence>
<feature type="domain" description="Peptidase S1" evidence="10">
    <location>
        <begin position="101"/>
        <end position="326"/>
    </location>
</feature>
<dbReference type="STRING" id="94128.A0A2A3ECF8"/>
<evidence type="ECO:0000259" key="10">
    <source>
        <dbReference type="PROSITE" id="PS50240"/>
    </source>
</evidence>
<dbReference type="Gene3D" id="2.40.10.10">
    <property type="entry name" value="Trypsin-like serine proteases"/>
    <property type="match status" value="2"/>
</dbReference>